<sequence>MTWYRPKYGVRTAAGLHLPNPASPLNKSLIPGFSPGSQSTSGGGRILDAAKLHKAGSLLTQGVEKETTVGGKEHRENEKRKGKKEKKSPITPRTGRLKKARQITQRTTARKAPSTYLVAHVLSHNQCPADLVASLSMSRAR</sequence>
<name>A0A8G0LBL4_9HYPO</name>
<feature type="region of interest" description="Disordered" evidence="1">
    <location>
        <begin position="58"/>
        <end position="112"/>
    </location>
</feature>
<evidence type="ECO:0000313" key="2">
    <source>
        <dbReference type="EMBL" id="QYS96640.1"/>
    </source>
</evidence>
<accession>A0A8G0LBL4</accession>
<dbReference type="AlphaFoldDB" id="A0A8G0LBL4"/>
<dbReference type="EMBL" id="CP075865">
    <property type="protein sequence ID" value="QYS96640.1"/>
    <property type="molecule type" value="Genomic_DNA"/>
</dbReference>
<dbReference type="Proteomes" id="UP000826661">
    <property type="component" value="Chromosome II"/>
</dbReference>
<feature type="compositionally biased region" description="Basic and acidic residues" evidence="1">
    <location>
        <begin position="63"/>
        <end position="79"/>
    </location>
</feature>
<organism evidence="2 3">
    <name type="scientific">Trichoderma simmonsii</name>
    <dbReference type="NCBI Taxonomy" id="1491479"/>
    <lineage>
        <taxon>Eukaryota</taxon>
        <taxon>Fungi</taxon>
        <taxon>Dikarya</taxon>
        <taxon>Ascomycota</taxon>
        <taxon>Pezizomycotina</taxon>
        <taxon>Sordariomycetes</taxon>
        <taxon>Hypocreomycetidae</taxon>
        <taxon>Hypocreales</taxon>
        <taxon>Hypocreaceae</taxon>
        <taxon>Trichoderma</taxon>
    </lineage>
</organism>
<feature type="region of interest" description="Disordered" evidence="1">
    <location>
        <begin position="13"/>
        <end position="45"/>
    </location>
</feature>
<evidence type="ECO:0000313" key="3">
    <source>
        <dbReference type="Proteomes" id="UP000826661"/>
    </source>
</evidence>
<protein>
    <submittedName>
        <fullName evidence="2">Uncharacterized protein</fullName>
    </submittedName>
</protein>
<gene>
    <name evidence="2" type="ORF">H0G86_013325</name>
</gene>
<evidence type="ECO:0000256" key="1">
    <source>
        <dbReference type="SAM" id="MobiDB-lite"/>
    </source>
</evidence>
<proteinExistence type="predicted"/>
<keyword evidence="3" id="KW-1185">Reference proteome</keyword>
<reference evidence="2 3" key="1">
    <citation type="journal article" date="2021" name="BMC Genomics">
        <title>Telomere-to-telomere genome assembly of asparaginase-producing Trichoderma simmonsii.</title>
        <authorList>
            <person name="Chung D."/>
            <person name="Kwon Y.M."/>
            <person name="Yang Y."/>
        </authorList>
    </citation>
    <scope>NUCLEOTIDE SEQUENCE [LARGE SCALE GENOMIC DNA]</scope>
    <source>
        <strain evidence="2 3">GH-Sj1</strain>
    </source>
</reference>